<dbReference type="EMBL" id="NQMM01000038">
    <property type="protein sequence ID" value="PKQ76190.1"/>
    <property type="molecule type" value="Genomic_DNA"/>
</dbReference>
<dbReference type="Gene3D" id="1.10.443.10">
    <property type="entry name" value="Intergrase catalytic core"/>
    <property type="match status" value="1"/>
</dbReference>
<dbReference type="AlphaFoldDB" id="A0A2N3IVE4"/>
<evidence type="ECO:0000313" key="7">
    <source>
        <dbReference type="Proteomes" id="UP000233467"/>
    </source>
</evidence>
<evidence type="ECO:0000256" key="1">
    <source>
        <dbReference type="ARBA" id="ARBA00008857"/>
    </source>
</evidence>
<dbReference type="PANTHER" id="PTHR30349:SF41">
    <property type="entry name" value="INTEGRASE_RECOMBINASE PROTEIN MJ0367-RELATED"/>
    <property type="match status" value="1"/>
</dbReference>
<comment type="similarity">
    <text evidence="1">Belongs to the 'phage' integrase family.</text>
</comment>
<dbReference type="PANTHER" id="PTHR30349">
    <property type="entry name" value="PHAGE INTEGRASE-RELATED"/>
    <property type="match status" value="1"/>
</dbReference>
<evidence type="ECO:0000256" key="3">
    <source>
        <dbReference type="ARBA" id="ARBA00023125"/>
    </source>
</evidence>
<keyword evidence="4" id="KW-0233">DNA recombination</keyword>
<evidence type="ECO:0000259" key="5">
    <source>
        <dbReference type="PROSITE" id="PS51898"/>
    </source>
</evidence>
<organism evidence="6 7">
    <name type="scientific">Aeromonas sobria</name>
    <dbReference type="NCBI Taxonomy" id="646"/>
    <lineage>
        <taxon>Bacteria</taxon>
        <taxon>Pseudomonadati</taxon>
        <taxon>Pseudomonadota</taxon>
        <taxon>Gammaproteobacteria</taxon>
        <taxon>Aeromonadales</taxon>
        <taxon>Aeromonadaceae</taxon>
        <taxon>Aeromonas</taxon>
    </lineage>
</organism>
<proteinExistence type="inferred from homology"/>
<evidence type="ECO:0000313" key="6">
    <source>
        <dbReference type="EMBL" id="PKQ76190.1"/>
    </source>
</evidence>
<keyword evidence="2" id="KW-0229">DNA integration</keyword>
<dbReference type="InterPro" id="IPR050090">
    <property type="entry name" value="Tyrosine_recombinase_XerCD"/>
</dbReference>
<comment type="caution">
    <text evidence="6">The sequence shown here is derived from an EMBL/GenBank/DDBJ whole genome shotgun (WGS) entry which is preliminary data.</text>
</comment>
<protein>
    <submittedName>
        <fullName evidence="6">Integrase</fullName>
    </submittedName>
</protein>
<evidence type="ECO:0000256" key="4">
    <source>
        <dbReference type="ARBA" id="ARBA00023172"/>
    </source>
</evidence>
<dbReference type="PROSITE" id="PS51898">
    <property type="entry name" value="TYR_RECOMBINASE"/>
    <property type="match status" value="1"/>
</dbReference>
<accession>A0A2N3IVE4</accession>
<dbReference type="InterPro" id="IPR046668">
    <property type="entry name" value="DUF6538"/>
</dbReference>
<evidence type="ECO:0000256" key="2">
    <source>
        <dbReference type="ARBA" id="ARBA00022908"/>
    </source>
</evidence>
<keyword evidence="7" id="KW-1185">Reference proteome</keyword>
<dbReference type="Pfam" id="PF00589">
    <property type="entry name" value="Phage_integrase"/>
    <property type="match status" value="1"/>
</dbReference>
<dbReference type="RefSeq" id="WP_101325202.1">
    <property type="nucleotide sequence ID" value="NZ_NQMM01000038.1"/>
</dbReference>
<name>A0A2N3IVE4_AERSO</name>
<dbReference type="Pfam" id="PF20172">
    <property type="entry name" value="DUF6538"/>
    <property type="match status" value="1"/>
</dbReference>
<dbReference type="SUPFAM" id="SSF56349">
    <property type="entry name" value="DNA breaking-rejoining enzymes"/>
    <property type="match status" value="1"/>
</dbReference>
<sequence length="442" mass="50445">MAARNSPQNAYLLQRGSMWYIRWPVPPSLRNLEIFNGKALHIKTLKTTDLYEARYLRDLFLAKYSGDVTAALANLRRQTFLEAYREATEARREVEARLPYLSDEEALDALDGLESAFNAEARNDRGDHIRADAYLAALHGKEIIREQYALTLKDAAWDFIKAHDGKIPHSTISRVKKGSESLINFIGRDGVKLKDITNRQVTRWIDSIGSLRDNTRAGYLAALHKMWYWHWLEERVEGVSPFKGNKMTRKGDESSYQNFTVEEVAGLVYLASPAMKEMMRYALITGCRLSELVNLTPANFTTGEVFAVQIFEGKTKAATRTIPLPKEIWEAFKQCVDSGMFSASSVDTWSHRFGTLKEKVTGERSKVKTFHSFRHMTSTAYERAFPRDENSTSVLIGHKSKRGDTMTYGLYSEGLSLQQYQEFVEGMIASPYMQQFLSLFNE</sequence>
<gene>
    <name evidence="6" type="ORF">CJP16_14245</name>
</gene>
<dbReference type="GO" id="GO:0003677">
    <property type="term" value="F:DNA binding"/>
    <property type="evidence" value="ECO:0007669"/>
    <property type="project" value="UniProtKB-KW"/>
</dbReference>
<reference evidence="6 7" key="1">
    <citation type="journal article" date="2017" name="Front. Microbiol.">
        <title>Strong Genomic and Phenotypic Heterogeneity in the Aeromonas sobria Species Complex.</title>
        <authorList>
            <person name="Gauthier J."/>
            <person name="Vincent A.T."/>
            <person name="Charette S.J."/>
            <person name="Derome N."/>
        </authorList>
    </citation>
    <scope>NUCLEOTIDE SEQUENCE [LARGE SCALE GENOMIC DNA]</scope>
    <source>
        <strain evidence="6 7">TM18</strain>
    </source>
</reference>
<feature type="domain" description="Tyr recombinase" evidence="5">
    <location>
        <begin position="254"/>
        <end position="425"/>
    </location>
</feature>
<dbReference type="InterPro" id="IPR002104">
    <property type="entry name" value="Integrase_catalytic"/>
</dbReference>
<dbReference type="Proteomes" id="UP000233467">
    <property type="component" value="Unassembled WGS sequence"/>
</dbReference>
<dbReference type="InterPro" id="IPR011010">
    <property type="entry name" value="DNA_brk_join_enz"/>
</dbReference>
<dbReference type="GO" id="GO:0006310">
    <property type="term" value="P:DNA recombination"/>
    <property type="evidence" value="ECO:0007669"/>
    <property type="project" value="UniProtKB-KW"/>
</dbReference>
<dbReference type="GO" id="GO:0015074">
    <property type="term" value="P:DNA integration"/>
    <property type="evidence" value="ECO:0007669"/>
    <property type="project" value="UniProtKB-KW"/>
</dbReference>
<dbReference type="InterPro" id="IPR013762">
    <property type="entry name" value="Integrase-like_cat_sf"/>
</dbReference>
<keyword evidence="3" id="KW-0238">DNA-binding</keyword>